<protein>
    <submittedName>
        <fullName evidence="2">Uncharacterized protein</fullName>
    </submittedName>
</protein>
<proteinExistence type="predicted"/>
<evidence type="ECO:0000313" key="3">
    <source>
        <dbReference type="Proteomes" id="UP000333828"/>
    </source>
</evidence>
<organism evidence="2 3">
    <name type="scientific">Pandoraea iniqua</name>
    <dbReference type="NCBI Taxonomy" id="2508288"/>
    <lineage>
        <taxon>Bacteria</taxon>
        <taxon>Pseudomonadati</taxon>
        <taxon>Pseudomonadota</taxon>
        <taxon>Betaproteobacteria</taxon>
        <taxon>Burkholderiales</taxon>
        <taxon>Burkholderiaceae</taxon>
        <taxon>Pandoraea</taxon>
    </lineage>
</organism>
<accession>A0A5E4VGR4</accession>
<name>A0A5E4VGR4_9BURK</name>
<reference evidence="2 3" key="1">
    <citation type="submission" date="2019-08" db="EMBL/GenBank/DDBJ databases">
        <authorList>
            <person name="Peeters C."/>
        </authorList>
    </citation>
    <scope>NUCLEOTIDE SEQUENCE [LARGE SCALE GENOMIC DNA]</scope>
    <source>
        <strain evidence="2 3">LMG 31115</strain>
    </source>
</reference>
<feature type="region of interest" description="Disordered" evidence="1">
    <location>
        <begin position="108"/>
        <end position="131"/>
    </location>
</feature>
<evidence type="ECO:0000256" key="1">
    <source>
        <dbReference type="SAM" id="MobiDB-lite"/>
    </source>
</evidence>
<gene>
    <name evidence="2" type="ORF">PIN31115_02594</name>
</gene>
<evidence type="ECO:0000313" key="2">
    <source>
        <dbReference type="EMBL" id="VVE10539.1"/>
    </source>
</evidence>
<keyword evidence="3" id="KW-1185">Reference proteome</keyword>
<dbReference type="AlphaFoldDB" id="A0A5E4VGR4"/>
<dbReference type="Proteomes" id="UP000333828">
    <property type="component" value="Unassembled WGS sequence"/>
</dbReference>
<dbReference type="EMBL" id="CABPSI010000003">
    <property type="protein sequence ID" value="VVE10539.1"/>
    <property type="molecule type" value="Genomic_DNA"/>
</dbReference>
<dbReference type="RefSeq" id="WP_150684411.1">
    <property type="nucleotide sequence ID" value="NZ_CABPSI010000003.1"/>
</dbReference>
<sequence>MTHFPKTHARLALENHYEEMTRRAAFAPQARAESDEIHAITKLHVDQMIPKLREFAAKVRENRSTAEGIAKPAVEAADKLEANHVDQNAYAILHTLCEDLDKAARHCEGIDPERDNPGPWPPARPHFGSPDTYATQMAVTAAHNARVRAEQEVSE</sequence>